<proteinExistence type="predicted"/>
<reference evidence="2" key="1">
    <citation type="journal article" date="2020" name="mSystems">
        <title>Genome- and Community-Level Interaction Insights into Carbon Utilization and Element Cycling Functions of Hydrothermarchaeota in Hydrothermal Sediment.</title>
        <authorList>
            <person name="Zhou Z."/>
            <person name="Liu Y."/>
            <person name="Xu W."/>
            <person name="Pan J."/>
            <person name="Luo Z.H."/>
            <person name="Li M."/>
        </authorList>
    </citation>
    <scope>NUCLEOTIDE SEQUENCE [LARGE SCALE GENOMIC DNA]</scope>
    <source>
        <strain evidence="2">SpSt-780</strain>
    </source>
</reference>
<protein>
    <submittedName>
        <fullName evidence="2">GIY-YIG nuclease family protein</fullName>
    </submittedName>
</protein>
<evidence type="ECO:0000259" key="1">
    <source>
        <dbReference type="SMART" id="SM00465"/>
    </source>
</evidence>
<dbReference type="AlphaFoldDB" id="A0A7C4YHT2"/>
<dbReference type="InterPro" id="IPR002837">
    <property type="entry name" value="DUF123"/>
</dbReference>
<name>A0A7C4YHT2_UNCW3</name>
<gene>
    <name evidence="2" type="ORF">ENV67_02980</name>
</gene>
<dbReference type="PANTHER" id="PTHR37460">
    <property type="entry name" value="ENDONUCLEASE III"/>
    <property type="match status" value="1"/>
</dbReference>
<dbReference type="SMART" id="SM00465">
    <property type="entry name" value="GIYc"/>
    <property type="match status" value="1"/>
</dbReference>
<sequence length="136" mass="16360">MKGKTYILLIENYKERKIKIGRLGKLYFQKGIYVYIGSGKKNINGRIKRHFSDNKKIFWHIDYLLDRKTRIKDVWISSEEVECRMAKIFLEEGFSYIKNFGSSDCRCKSHLFLINTNRRKIIKILKKMKFKKIILT</sequence>
<evidence type="ECO:0000313" key="2">
    <source>
        <dbReference type="EMBL" id="HGW91489.1"/>
    </source>
</evidence>
<dbReference type="InterPro" id="IPR000305">
    <property type="entry name" value="GIY-YIG_endonuc"/>
</dbReference>
<dbReference type="CDD" id="cd10441">
    <property type="entry name" value="GIY-YIG_COG1833"/>
    <property type="match status" value="1"/>
</dbReference>
<feature type="domain" description="GIY-YIG" evidence="1">
    <location>
        <begin position="20"/>
        <end position="115"/>
    </location>
</feature>
<accession>A0A7C4YHT2</accession>
<comment type="caution">
    <text evidence="2">The sequence shown here is derived from an EMBL/GenBank/DDBJ whole genome shotgun (WGS) entry which is preliminary data.</text>
</comment>
<organism evidence="2">
    <name type="scientific">candidate division WOR-3 bacterium</name>
    <dbReference type="NCBI Taxonomy" id="2052148"/>
    <lineage>
        <taxon>Bacteria</taxon>
        <taxon>Bacteria division WOR-3</taxon>
    </lineage>
</organism>
<dbReference type="PANTHER" id="PTHR37460:SF1">
    <property type="entry name" value="ENDONUCLEASE III"/>
    <property type="match status" value="1"/>
</dbReference>
<dbReference type="Pfam" id="PF01986">
    <property type="entry name" value="DUF123"/>
    <property type="match status" value="1"/>
</dbReference>
<dbReference type="EMBL" id="DTHG01000037">
    <property type="protein sequence ID" value="HGW91489.1"/>
    <property type="molecule type" value="Genomic_DNA"/>
</dbReference>